<name>A0A9D4MS01_DREPO</name>
<evidence type="ECO:0000313" key="1">
    <source>
        <dbReference type="EMBL" id="KAH3880879.1"/>
    </source>
</evidence>
<dbReference type="AlphaFoldDB" id="A0A9D4MS01"/>
<comment type="caution">
    <text evidence="1">The sequence shown here is derived from an EMBL/GenBank/DDBJ whole genome shotgun (WGS) entry which is preliminary data.</text>
</comment>
<sequence length="88" mass="9768">MASLDITSRPGTLSVLIFIRPPLRSPGLHLFARSAPSVIYADTSAVPLLPYLCRRYSETTIHLLTIAIPLSDPFKFWESAKEDVQLKG</sequence>
<gene>
    <name evidence="1" type="ORF">DPMN_004801</name>
</gene>
<dbReference type="Proteomes" id="UP000828390">
    <property type="component" value="Unassembled WGS sequence"/>
</dbReference>
<dbReference type="EMBL" id="JAIWYP010000001">
    <property type="protein sequence ID" value="KAH3880879.1"/>
    <property type="molecule type" value="Genomic_DNA"/>
</dbReference>
<proteinExistence type="predicted"/>
<organism evidence="1 2">
    <name type="scientific">Dreissena polymorpha</name>
    <name type="common">Zebra mussel</name>
    <name type="synonym">Mytilus polymorpha</name>
    <dbReference type="NCBI Taxonomy" id="45954"/>
    <lineage>
        <taxon>Eukaryota</taxon>
        <taxon>Metazoa</taxon>
        <taxon>Spiralia</taxon>
        <taxon>Lophotrochozoa</taxon>
        <taxon>Mollusca</taxon>
        <taxon>Bivalvia</taxon>
        <taxon>Autobranchia</taxon>
        <taxon>Heteroconchia</taxon>
        <taxon>Euheterodonta</taxon>
        <taxon>Imparidentia</taxon>
        <taxon>Neoheterodontei</taxon>
        <taxon>Myida</taxon>
        <taxon>Dreissenoidea</taxon>
        <taxon>Dreissenidae</taxon>
        <taxon>Dreissena</taxon>
    </lineage>
</organism>
<evidence type="ECO:0000313" key="2">
    <source>
        <dbReference type="Proteomes" id="UP000828390"/>
    </source>
</evidence>
<reference evidence="1" key="2">
    <citation type="submission" date="2020-11" db="EMBL/GenBank/DDBJ databases">
        <authorList>
            <person name="McCartney M.A."/>
            <person name="Auch B."/>
            <person name="Kono T."/>
            <person name="Mallez S."/>
            <person name="Becker A."/>
            <person name="Gohl D.M."/>
            <person name="Silverstein K.A.T."/>
            <person name="Koren S."/>
            <person name="Bechman K.B."/>
            <person name="Herman A."/>
            <person name="Abrahante J.E."/>
            <person name="Garbe J."/>
        </authorList>
    </citation>
    <scope>NUCLEOTIDE SEQUENCE</scope>
    <source>
        <strain evidence="1">Duluth1</strain>
        <tissue evidence="1">Whole animal</tissue>
    </source>
</reference>
<keyword evidence="2" id="KW-1185">Reference proteome</keyword>
<reference evidence="1" key="1">
    <citation type="journal article" date="2019" name="bioRxiv">
        <title>The Genome of the Zebra Mussel, Dreissena polymorpha: A Resource for Invasive Species Research.</title>
        <authorList>
            <person name="McCartney M.A."/>
            <person name="Auch B."/>
            <person name="Kono T."/>
            <person name="Mallez S."/>
            <person name="Zhang Y."/>
            <person name="Obille A."/>
            <person name="Becker A."/>
            <person name="Abrahante J.E."/>
            <person name="Garbe J."/>
            <person name="Badalamenti J.P."/>
            <person name="Herman A."/>
            <person name="Mangelson H."/>
            <person name="Liachko I."/>
            <person name="Sullivan S."/>
            <person name="Sone E.D."/>
            <person name="Koren S."/>
            <person name="Silverstein K.A.T."/>
            <person name="Beckman K.B."/>
            <person name="Gohl D.M."/>
        </authorList>
    </citation>
    <scope>NUCLEOTIDE SEQUENCE</scope>
    <source>
        <strain evidence="1">Duluth1</strain>
        <tissue evidence="1">Whole animal</tissue>
    </source>
</reference>
<protein>
    <submittedName>
        <fullName evidence="1">Uncharacterized protein</fullName>
    </submittedName>
</protein>
<accession>A0A9D4MS01</accession>